<protein>
    <submittedName>
        <fullName evidence="1">Uncharacterized protein</fullName>
    </submittedName>
</protein>
<dbReference type="EMBL" id="CP036317">
    <property type="protein sequence ID" value="QDV18440.1"/>
    <property type="molecule type" value="Genomic_DNA"/>
</dbReference>
<dbReference type="AlphaFoldDB" id="A0A518FQ82"/>
<dbReference type="OrthoDB" id="251371at2"/>
<proteinExistence type="predicted"/>
<accession>A0A518FQ82</accession>
<evidence type="ECO:0000313" key="1">
    <source>
        <dbReference type="EMBL" id="QDV18440.1"/>
    </source>
</evidence>
<reference evidence="1 2" key="1">
    <citation type="submission" date="2019-02" db="EMBL/GenBank/DDBJ databases">
        <title>Deep-cultivation of Planctomycetes and their phenomic and genomic characterization uncovers novel biology.</title>
        <authorList>
            <person name="Wiegand S."/>
            <person name="Jogler M."/>
            <person name="Boedeker C."/>
            <person name="Pinto D."/>
            <person name="Vollmers J."/>
            <person name="Rivas-Marin E."/>
            <person name="Kohn T."/>
            <person name="Peeters S.H."/>
            <person name="Heuer A."/>
            <person name="Rast P."/>
            <person name="Oberbeckmann S."/>
            <person name="Bunk B."/>
            <person name="Jeske O."/>
            <person name="Meyerdierks A."/>
            <person name="Storesund J.E."/>
            <person name="Kallscheuer N."/>
            <person name="Luecker S."/>
            <person name="Lage O.M."/>
            <person name="Pohl T."/>
            <person name="Merkel B.J."/>
            <person name="Hornburger P."/>
            <person name="Mueller R.-W."/>
            <person name="Bruemmer F."/>
            <person name="Labrenz M."/>
            <person name="Spormann A.M."/>
            <person name="Op den Camp H."/>
            <person name="Overmann J."/>
            <person name="Amann R."/>
            <person name="Jetten M.S.M."/>
            <person name="Mascher T."/>
            <person name="Medema M.H."/>
            <person name="Devos D.P."/>
            <person name="Kaster A.-K."/>
            <person name="Ovreas L."/>
            <person name="Rohde M."/>
            <person name="Galperin M.Y."/>
            <person name="Jogler C."/>
        </authorList>
    </citation>
    <scope>NUCLEOTIDE SEQUENCE [LARGE SCALE GENOMIC DNA]</scope>
    <source>
        <strain evidence="1 2">Pan153</strain>
    </source>
</reference>
<dbReference type="Proteomes" id="UP000320839">
    <property type="component" value="Chromosome"/>
</dbReference>
<evidence type="ECO:0000313" key="2">
    <source>
        <dbReference type="Proteomes" id="UP000320839"/>
    </source>
</evidence>
<sequence>MLFGNPKLYARAREAKLGKASLSGPLEDLRVWVNSRYSINVLDIVYDSIELGPHEGRPRLNLIIETTGDYDQLHKDSLTLKPSIKRSILNRFSRIVSASPSPKQFNTDNVHLITDDFSREAIGRATEQFLRNDSQTIVVNFPDANIWDISGFSGLIVVFYHTEDDIVGNQKNGQSDAIRQSCYEKVKPYDEFRYLTPDKFSLKFDSKQNVDENYKGSMFYYWR</sequence>
<gene>
    <name evidence="1" type="ORF">Pan153_30980</name>
</gene>
<dbReference type="RefSeq" id="WP_145456686.1">
    <property type="nucleotide sequence ID" value="NZ_CP036317.1"/>
</dbReference>
<organism evidence="1 2">
    <name type="scientific">Gimesia panareensis</name>
    <dbReference type="NCBI Taxonomy" id="2527978"/>
    <lineage>
        <taxon>Bacteria</taxon>
        <taxon>Pseudomonadati</taxon>
        <taxon>Planctomycetota</taxon>
        <taxon>Planctomycetia</taxon>
        <taxon>Planctomycetales</taxon>
        <taxon>Planctomycetaceae</taxon>
        <taxon>Gimesia</taxon>
    </lineage>
</organism>
<name>A0A518FQ82_9PLAN</name>